<gene>
    <name evidence="1" type="ORF">SS1G_07895</name>
</gene>
<dbReference type="AlphaFoldDB" id="A7ERE1"/>
<evidence type="ECO:0000313" key="2">
    <source>
        <dbReference type="Proteomes" id="UP000001312"/>
    </source>
</evidence>
<organism evidence="1 2">
    <name type="scientific">Sclerotinia sclerotiorum (strain ATCC 18683 / 1980 / Ss-1)</name>
    <name type="common">White mold</name>
    <name type="synonym">Whetzelinia sclerotiorum</name>
    <dbReference type="NCBI Taxonomy" id="665079"/>
    <lineage>
        <taxon>Eukaryota</taxon>
        <taxon>Fungi</taxon>
        <taxon>Dikarya</taxon>
        <taxon>Ascomycota</taxon>
        <taxon>Pezizomycotina</taxon>
        <taxon>Leotiomycetes</taxon>
        <taxon>Helotiales</taxon>
        <taxon>Sclerotiniaceae</taxon>
        <taxon>Sclerotinia</taxon>
    </lineage>
</organism>
<protein>
    <submittedName>
        <fullName evidence="1">Uncharacterized protein</fullName>
    </submittedName>
</protein>
<evidence type="ECO:0000313" key="1">
    <source>
        <dbReference type="EMBL" id="EDN92033.1"/>
    </source>
</evidence>
<dbReference type="GeneID" id="5487550"/>
<reference evidence="2" key="1">
    <citation type="journal article" date="2011" name="PLoS Genet.">
        <title>Genomic analysis of the necrotrophic fungal pathogens Sclerotinia sclerotiorum and Botrytis cinerea.</title>
        <authorList>
            <person name="Amselem J."/>
            <person name="Cuomo C.A."/>
            <person name="van Kan J.A."/>
            <person name="Viaud M."/>
            <person name="Benito E.P."/>
            <person name="Couloux A."/>
            <person name="Coutinho P.M."/>
            <person name="de Vries R.P."/>
            <person name="Dyer P.S."/>
            <person name="Fillinger S."/>
            <person name="Fournier E."/>
            <person name="Gout L."/>
            <person name="Hahn M."/>
            <person name="Kohn L."/>
            <person name="Lapalu N."/>
            <person name="Plummer K.M."/>
            <person name="Pradier J.M."/>
            <person name="Quevillon E."/>
            <person name="Sharon A."/>
            <person name="Simon A."/>
            <person name="ten Have A."/>
            <person name="Tudzynski B."/>
            <person name="Tudzynski P."/>
            <person name="Wincker P."/>
            <person name="Andrew M."/>
            <person name="Anthouard V."/>
            <person name="Beever R.E."/>
            <person name="Beffa R."/>
            <person name="Benoit I."/>
            <person name="Bouzid O."/>
            <person name="Brault B."/>
            <person name="Chen Z."/>
            <person name="Choquer M."/>
            <person name="Collemare J."/>
            <person name="Cotton P."/>
            <person name="Danchin E.G."/>
            <person name="Da Silva C."/>
            <person name="Gautier A."/>
            <person name="Giraud C."/>
            <person name="Giraud T."/>
            <person name="Gonzalez C."/>
            <person name="Grossetete S."/>
            <person name="Guldener U."/>
            <person name="Henrissat B."/>
            <person name="Howlett B.J."/>
            <person name="Kodira C."/>
            <person name="Kretschmer M."/>
            <person name="Lappartient A."/>
            <person name="Leroch M."/>
            <person name="Levis C."/>
            <person name="Mauceli E."/>
            <person name="Neuveglise C."/>
            <person name="Oeser B."/>
            <person name="Pearson M."/>
            <person name="Poulain J."/>
            <person name="Poussereau N."/>
            <person name="Quesneville H."/>
            <person name="Rascle C."/>
            <person name="Schumacher J."/>
            <person name="Segurens B."/>
            <person name="Sexton A."/>
            <person name="Silva E."/>
            <person name="Sirven C."/>
            <person name="Soanes D.M."/>
            <person name="Talbot N.J."/>
            <person name="Templeton M."/>
            <person name="Yandava C."/>
            <person name="Yarden O."/>
            <person name="Zeng Q."/>
            <person name="Rollins J.A."/>
            <person name="Lebrun M.H."/>
            <person name="Dickman M."/>
        </authorList>
    </citation>
    <scope>NUCLEOTIDE SEQUENCE [LARGE SCALE GENOMIC DNA]</scope>
    <source>
        <strain evidence="2">ATCC 18683 / 1980 / Ss-1</strain>
    </source>
</reference>
<dbReference type="EMBL" id="CH476630">
    <property type="protein sequence ID" value="EDN92033.1"/>
    <property type="molecule type" value="Genomic_DNA"/>
</dbReference>
<accession>A7ERE1</accession>
<proteinExistence type="predicted"/>
<dbReference type="Proteomes" id="UP000001312">
    <property type="component" value="Unassembled WGS sequence"/>
</dbReference>
<keyword evidence="2" id="KW-1185">Reference proteome</keyword>
<dbReference type="KEGG" id="ssl:SS1G_07895"/>
<sequence length="34" mass="3418">MVKGSTTAGVEDATQLDGLGVVDATSEAMLGMDF</sequence>
<dbReference type="InParanoid" id="A7ERE1"/>
<name>A7ERE1_SCLS1</name>
<dbReference type="RefSeq" id="XP_001591269.1">
    <property type="nucleotide sequence ID" value="XM_001591219.1"/>
</dbReference>